<dbReference type="PROSITE" id="PS51257">
    <property type="entry name" value="PROKAR_LIPOPROTEIN"/>
    <property type="match status" value="1"/>
</dbReference>
<evidence type="ECO:0000313" key="3">
    <source>
        <dbReference type="Proteomes" id="UP000252254"/>
    </source>
</evidence>
<feature type="chain" id="PRO_5016959800" evidence="1">
    <location>
        <begin position="24"/>
        <end position="128"/>
    </location>
</feature>
<dbReference type="EMBL" id="QNRI01000021">
    <property type="protein sequence ID" value="RBO91132.1"/>
    <property type="molecule type" value="Genomic_DNA"/>
</dbReference>
<dbReference type="AlphaFoldDB" id="A0A366DM26"/>
<name>A0A366DM26_9BACI</name>
<dbReference type="OrthoDB" id="2972221at2"/>
<evidence type="ECO:0000256" key="1">
    <source>
        <dbReference type="SAM" id="SignalP"/>
    </source>
</evidence>
<protein>
    <submittedName>
        <fullName evidence="2">Uncharacterized protein</fullName>
    </submittedName>
</protein>
<dbReference type="Proteomes" id="UP000252254">
    <property type="component" value="Unassembled WGS sequence"/>
</dbReference>
<sequence>MKRTFLFLSILAIFILSACGNDATPNYEIVENDSGNENVLYIRAVTDSRDEEELKDIAKAVSEEIVDTDTFEGLNTYAAFIRIHEKAEDEDFGGLLLSSKIAYRSEGLPITGLDETDKLEVIDVNSEN</sequence>
<keyword evidence="3" id="KW-1185">Reference proteome</keyword>
<proteinExistence type="predicted"/>
<evidence type="ECO:0000313" key="2">
    <source>
        <dbReference type="EMBL" id="RBO91132.1"/>
    </source>
</evidence>
<comment type="caution">
    <text evidence="2">The sequence shown here is derived from an EMBL/GenBank/DDBJ whole genome shotgun (WGS) entry which is preliminary data.</text>
</comment>
<feature type="signal peptide" evidence="1">
    <location>
        <begin position="1"/>
        <end position="23"/>
    </location>
</feature>
<reference evidence="2 3" key="1">
    <citation type="submission" date="2018-06" db="EMBL/GenBank/DDBJ databases">
        <title>Genomic Encyclopedia of Type Strains, Phase IV (KMG-IV): sequencing the most valuable type-strain genomes for metagenomic binning, comparative biology and taxonomic classification.</title>
        <authorList>
            <person name="Goeker M."/>
        </authorList>
    </citation>
    <scope>NUCLEOTIDE SEQUENCE [LARGE SCALE GENOMIC DNA]</scope>
    <source>
        <strain evidence="2 3">DSM 15140</strain>
    </source>
</reference>
<accession>A0A366DM26</accession>
<gene>
    <name evidence="2" type="ORF">DES48_12110</name>
</gene>
<organism evidence="2 3">
    <name type="scientific">Paraliobacillus ryukyuensis</name>
    <dbReference type="NCBI Taxonomy" id="200904"/>
    <lineage>
        <taxon>Bacteria</taxon>
        <taxon>Bacillati</taxon>
        <taxon>Bacillota</taxon>
        <taxon>Bacilli</taxon>
        <taxon>Bacillales</taxon>
        <taxon>Bacillaceae</taxon>
        <taxon>Paraliobacillus</taxon>
    </lineage>
</organism>
<dbReference type="RefSeq" id="WP_113870206.1">
    <property type="nucleotide sequence ID" value="NZ_BAABQN010000022.1"/>
</dbReference>
<keyword evidence="1" id="KW-0732">Signal</keyword>